<dbReference type="InterPro" id="IPR035965">
    <property type="entry name" value="PAS-like_dom_sf"/>
</dbReference>
<evidence type="ECO:0000256" key="8">
    <source>
        <dbReference type="ARBA" id="ARBA00022592"/>
    </source>
</evidence>
<evidence type="ECO:0000313" key="19">
    <source>
        <dbReference type="EMBL" id="TCO41916.1"/>
    </source>
</evidence>
<evidence type="ECO:0000256" key="3">
    <source>
        <dbReference type="ARBA" id="ARBA00012438"/>
    </source>
</evidence>
<evidence type="ECO:0000256" key="5">
    <source>
        <dbReference type="ARBA" id="ARBA00022448"/>
    </source>
</evidence>
<dbReference type="InterPro" id="IPR036097">
    <property type="entry name" value="HisK_dim/P_sf"/>
</dbReference>
<dbReference type="SMART" id="SM00388">
    <property type="entry name" value="HisKA"/>
    <property type="match status" value="1"/>
</dbReference>
<keyword evidence="6" id="KW-1003">Cell membrane</keyword>
<dbReference type="EC" id="2.7.13.3" evidence="3"/>
<dbReference type="GO" id="GO:0000155">
    <property type="term" value="F:phosphorelay sensor kinase activity"/>
    <property type="evidence" value="ECO:0007669"/>
    <property type="project" value="InterPro"/>
</dbReference>
<dbReference type="Proteomes" id="UP000294862">
    <property type="component" value="Unassembled WGS sequence"/>
</dbReference>
<evidence type="ECO:0000256" key="17">
    <source>
        <dbReference type="ARBA" id="ARBA00025207"/>
    </source>
</evidence>
<keyword evidence="5" id="KW-0813">Transport</keyword>
<dbReference type="InterPro" id="IPR021766">
    <property type="entry name" value="PhoR_N"/>
</dbReference>
<evidence type="ECO:0000256" key="6">
    <source>
        <dbReference type="ARBA" id="ARBA00022475"/>
    </source>
</evidence>
<organism evidence="19 20">
    <name type="scientific">Dokdonella fugitiva</name>
    <dbReference type="NCBI Taxonomy" id="328517"/>
    <lineage>
        <taxon>Bacteria</taxon>
        <taxon>Pseudomonadati</taxon>
        <taxon>Pseudomonadota</taxon>
        <taxon>Gammaproteobacteria</taxon>
        <taxon>Lysobacterales</taxon>
        <taxon>Rhodanobacteraceae</taxon>
        <taxon>Dokdonella</taxon>
    </lineage>
</organism>
<dbReference type="InterPro" id="IPR004358">
    <property type="entry name" value="Sig_transdc_His_kin-like_C"/>
</dbReference>
<evidence type="ECO:0000256" key="13">
    <source>
        <dbReference type="ARBA" id="ARBA00022840"/>
    </source>
</evidence>
<evidence type="ECO:0000256" key="12">
    <source>
        <dbReference type="ARBA" id="ARBA00022777"/>
    </source>
</evidence>
<dbReference type="Pfam" id="PF11808">
    <property type="entry name" value="PhoR"/>
    <property type="match status" value="1"/>
</dbReference>
<keyword evidence="13" id="KW-0067">ATP-binding</keyword>
<evidence type="ECO:0000256" key="4">
    <source>
        <dbReference type="ARBA" id="ARBA00019665"/>
    </source>
</evidence>
<comment type="subcellular location">
    <subcellularLocation>
        <location evidence="2">Cell membrane</location>
    </subcellularLocation>
</comment>
<dbReference type="GO" id="GO:0016036">
    <property type="term" value="P:cellular response to phosphate starvation"/>
    <property type="evidence" value="ECO:0007669"/>
    <property type="project" value="TreeGrafter"/>
</dbReference>
<keyword evidence="7" id="KW-0597">Phosphoprotein</keyword>
<evidence type="ECO:0000256" key="11">
    <source>
        <dbReference type="ARBA" id="ARBA00022741"/>
    </source>
</evidence>
<dbReference type="SUPFAM" id="SSF47384">
    <property type="entry name" value="Homodimeric domain of signal transducing histidine kinase"/>
    <property type="match status" value="1"/>
</dbReference>
<evidence type="ECO:0000256" key="9">
    <source>
        <dbReference type="ARBA" id="ARBA00022679"/>
    </source>
</evidence>
<comment type="function">
    <text evidence="17">Member of the two-component regulatory system PhoR/PhoB involved in the phosphate regulon genes expression. PhoR may function as a membrane-associated protein kinase that phosphorylates PhoB in response to environmental signals.</text>
</comment>
<dbReference type="NCBIfam" id="TIGR02966">
    <property type="entry name" value="phoR_proteo"/>
    <property type="match status" value="1"/>
</dbReference>
<dbReference type="PANTHER" id="PTHR45453">
    <property type="entry name" value="PHOSPHATE REGULON SENSOR PROTEIN PHOR"/>
    <property type="match status" value="1"/>
</dbReference>
<dbReference type="FunFam" id="1.10.287.130:FF:000008">
    <property type="entry name" value="Two-component sensor histidine kinase"/>
    <property type="match status" value="1"/>
</dbReference>
<dbReference type="GO" id="GO:0005886">
    <property type="term" value="C:plasma membrane"/>
    <property type="evidence" value="ECO:0007669"/>
    <property type="project" value="UniProtKB-SubCell"/>
</dbReference>
<dbReference type="OrthoDB" id="9813151at2"/>
<evidence type="ECO:0000256" key="14">
    <source>
        <dbReference type="ARBA" id="ARBA00022989"/>
    </source>
</evidence>
<keyword evidence="20" id="KW-1185">Reference proteome</keyword>
<dbReference type="InterPro" id="IPR036890">
    <property type="entry name" value="HATPase_C_sf"/>
</dbReference>
<name>A0A4R2ICP9_9GAMM</name>
<dbReference type="CDD" id="cd00130">
    <property type="entry name" value="PAS"/>
    <property type="match status" value="1"/>
</dbReference>
<dbReference type="GO" id="GO:0004721">
    <property type="term" value="F:phosphoprotein phosphatase activity"/>
    <property type="evidence" value="ECO:0007669"/>
    <property type="project" value="InterPro"/>
</dbReference>
<sequence length="437" mass="48455">MRRLRRAWRAGAWRLAALFAIALAIGLASHAPIACLLAASALALGYNLLRLARFARVLATQRLVPAANGSGVWGVIADTIRERQRLALAGKRRMLRRLHDFRDAAAALPDAVVALDREQRIEWFNAAAANLLGLEYPRDLGAHLHDLVRAPRFAEWLHGEAGDPLADLPSPVDAERHLSLRLIRRAEDRSLLVVRDVSQLLRLEQVRRDFVANVSHELRTPLTVVHGYLDMIEPEQVPEYESILHELRNQSRRMTQIVEDLLTLSRLEARDDLPRERINMRPLLLALSREAAALSQGQHTVLVEMDDGRDLLGSTKELHSAFSNLVTNAVRYTPAGGQVTLRWQREADGGARLAVADTGHGIPAQHLPRLTERFYRVSTSRSRETGGTGLGLSIVKHVLQLHQARLEIQSAPGAGSTFSCVFGHERLLEPLALAGAP</sequence>
<dbReference type="InterPro" id="IPR014310">
    <property type="entry name" value="Sig_transdc_His_kinase_PhoR"/>
</dbReference>
<dbReference type="InterPro" id="IPR003594">
    <property type="entry name" value="HATPase_dom"/>
</dbReference>
<feature type="domain" description="Histidine kinase" evidence="18">
    <location>
        <begin position="213"/>
        <end position="426"/>
    </location>
</feature>
<dbReference type="Pfam" id="PF13188">
    <property type="entry name" value="PAS_8"/>
    <property type="match status" value="1"/>
</dbReference>
<proteinExistence type="predicted"/>
<evidence type="ECO:0000313" key="20">
    <source>
        <dbReference type="Proteomes" id="UP000294862"/>
    </source>
</evidence>
<dbReference type="SMART" id="SM00091">
    <property type="entry name" value="PAS"/>
    <property type="match status" value="1"/>
</dbReference>
<keyword evidence="14" id="KW-1133">Transmembrane helix</keyword>
<dbReference type="Gene3D" id="3.30.450.20">
    <property type="entry name" value="PAS domain"/>
    <property type="match status" value="1"/>
</dbReference>
<dbReference type="InterPro" id="IPR000014">
    <property type="entry name" value="PAS"/>
</dbReference>
<evidence type="ECO:0000256" key="2">
    <source>
        <dbReference type="ARBA" id="ARBA00004236"/>
    </source>
</evidence>
<dbReference type="InterPro" id="IPR050351">
    <property type="entry name" value="BphY/WalK/GraS-like"/>
</dbReference>
<dbReference type="PRINTS" id="PR00344">
    <property type="entry name" value="BCTRLSENSOR"/>
</dbReference>
<keyword evidence="8" id="KW-0592">Phosphate transport</keyword>
<dbReference type="CDD" id="cd00082">
    <property type="entry name" value="HisKA"/>
    <property type="match status" value="1"/>
</dbReference>
<keyword evidence="12 19" id="KW-0418">Kinase</keyword>
<dbReference type="Gene3D" id="3.30.565.10">
    <property type="entry name" value="Histidine kinase-like ATPase, C-terminal domain"/>
    <property type="match status" value="1"/>
</dbReference>
<keyword evidence="16" id="KW-0472">Membrane</keyword>
<dbReference type="SMART" id="SM00387">
    <property type="entry name" value="HATPase_c"/>
    <property type="match status" value="1"/>
</dbReference>
<evidence type="ECO:0000256" key="10">
    <source>
        <dbReference type="ARBA" id="ARBA00022692"/>
    </source>
</evidence>
<dbReference type="Gene3D" id="1.10.287.130">
    <property type="match status" value="1"/>
</dbReference>
<dbReference type="Pfam" id="PF02518">
    <property type="entry name" value="HATPase_c"/>
    <property type="match status" value="1"/>
</dbReference>
<comment type="catalytic activity">
    <reaction evidence="1">
        <text>ATP + protein L-histidine = ADP + protein N-phospho-L-histidine.</text>
        <dbReference type="EC" id="2.7.13.3"/>
    </reaction>
</comment>
<dbReference type="PANTHER" id="PTHR45453:SF1">
    <property type="entry name" value="PHOSPHATE REGULON SENSOR PROTEIN PHOR"/>
    <property type="match status" value="1"/>
</dbReference>
<dbReference type="SUPFAM" id="SSF55785">
    <property type="entry name" value="PYP-like sensor domain (PAS domain)"/>
    <property type="match status" value="1"/>
</dbReference>
<dbReference type="Pfam" id="PF00512">
    <property type="entry name" value="HisKA"/>
    <property type="match status" value="1"/>
</dbReference>
<evidence type="ECO:0000256" key="16">
    <source>
        <dbReference type="ARBA" id="ARBA00023136"/>
    </source>
</evidence>
<comment type="caution">
    <text evidence="19">The sequence shown here is derived from an EMBL/GenBank/DDBJ whole genome shotgun (WGS) entry which is preliminary data.</text>
</comment>
<dbReference type="PROSITE" id="PS50109">
    <property type="entry name" value="HIS_KIN"/>
    <property type="match status" value="1"/>
</dbReference>
<keyword evidence="9" id="KW-0808">Transferase</keyword>
<evidence type="ECO:0000259" key="18">
    <source>
        <dbReference type="PROSITE" id="PS50109"/>
    </source>
</evidence>
<dbReference type="FunFam" id="3.30.565.10:FF:000006">
    <property type="entry name" value="Sensor histidine kinase WalK"/>
    <property type="match status" value="1"/>
</dbReference>
<gene>
    <name evidence="19" type="ORF">EV148_102270</name>
</gene>
<evidence type="ECO:0000256" key="7">
    <source>
        <dbReference type="ARBA" id="ARBA00022553"/>
    </source>
</evidence>
<keyword evidence="15" id="KW-0902">Two-component regulatory system</keyword>
<evidence type="ECO:0000256" key="1">
    <source>
        <dbReference type="ARBA" id="ARBA00000085"/>
    </source>
</evidence>
<evidence type="ECO:0000256" key="15">
    <source>
        <dbReference type="ARBA" id="ARBA00023012"/>
    </source>
</evidence>
<dbReference type="SUPFAM" id="SSF55874">
    <property type="entry name" value="ATPase domain of HSP90 chaperone/DNA topoisomerase II/histidine kinase"/>
    <property type="match status" value="1"/>
</dbReference>
<dbReference type="EMBL" id="SLWQ01000002">
    <property type="protein sequence ID" value="TCO41916.1"/>
    <property type="molecule type" value="Genomic_DNA"/>
</dbReference>
<dbReference type="GO" id="GO:0006817">
    <property type="term" value="P:phosphate ion transport"/>
    <property type="evidence" value="ECO:0007669"/>
    <property type="project" value="UniProtKB-KW"/>
</dbReference>
<keyword evidence="10" id="KW-0812">Transmembrane</keyword>
<protein>
    <recommendedName>
        <fullName evidence="4">Phosphate regulon sensor protein PhoR</fullName>
        <ecNumber evidence="3">2.7.13.3</ecNumber>
    </recommendedName>
</protein>
<dbReference type="GO" id="GO:0005524">
    <property type="term" value="F:ATP binding"/>
    <property type="evidence" value="ECO:0007669"/>
    <property type="project" value="UniProtKB-KW"/>
</dbReference>
<dbReference type="InterPro" id="IPR003661">
    <property type="entry name" value="HisK_dim/P_dom"/>
</dbReference>
<keyword evidence="11" id="KW-0547">Nucleotide-binding</keyword>
<dbReference type="AlphaFoldDB" id="A0A4R2ICP9"/>
<reference evidence="19 20" key="1">
    <citation type="journal article" date="2015" name="Stand. Genomic Sci.">
        <title>Genomic Encyclopedia of Bacterial and Archaeal Type Strains, Phase III: the genomes of soil and plant-associated and newly described type strains.</title>
        <authorList>
            <person name="Whitman W.B."/>
            <person name="Woyke T."/>
            <person name="Klenk H.P."/>
            <person name="Zhou Y."/>
            <person name="Lilburn T.G."/>
            <person name="Beck B.J."/>
            <person name="De Vos P."/>
            <person name="Vandamme P."/>
            <person name="Eisen J.A."/>
            <person name="Garrity G."/>
            <person name="Hugenholtz P."/>
            <person name="Kyrpides N.C."/>
        </authorList>
    </citation>
    <scope>NUCLEOTIDE SEQUENCE [LARGE SCALE GENOMIC DNA]</scope>
    <source>
        <strain evidence="19 20">A3</strain>
    </source>
</reference>
<accession>A0A4R2ICP9</accession>
<dbReference type="InterPro" id="IPR005467">
    <property type="entry name" value="His_kinase_dom"/>
</dbReference>